<proteinExistence type="inferred from homology"/>
<dbReference type="PANTHER" id="PTHR46743:SF2">
    <property type="entry name" value="TEICHOIC ACIDS EXPORT ATP-BINDING PROTEIN TAGH"/>
    <property type="match status" value="1"/>
</dbReference>
<dbReference type="AlphaFoldDB" id="A0A927GSQ3"/>
<keyword evidence="8" id="KW-1185">Reference proteome</keyword>
<keyword evidence="2" id="KW-0813">Transport</keyword>
<dbReference type="Gene3D" id="3.40.50.300">
    <property type="entry name" value="P-loop containing nucleotide triphosphate hydrolases"/>
    <property type="match status" value="2"/>
</dbReference>
<dbReference type="PANTHER" id="PTHR46743">
    <property type="entry name" value="TEICHOIC ACIDS EXPORT ATP-BINDING PROTEIN TAGH"/>
    <property type="match status" value="1"/>
</dbReference>
<evidence type="ECO:0000259" key="6">
    <source>
        <dbReference type="PROSITE" id="PS50893"/>
    </source>
</evidence>
<keyword evidence="5" id="KW-1278">Translocase</keyword>
<evidence type="ECO:0000313" key="7">
    <source>
        <dbReference type="EMBL" id="MBD2845927.1"/>
    </source>
</evidence>
<comment type="similarity">
    <text evidence="1">Belongs to the ABC transporter superfamily.</text>
</comment>
<accession>A0A927GSQ3</accession>
<sequence length="503" mass="55484">MEELWMDTEAVISAKNLGVSYISGYRTDDYKSYIYHSLFRKKGNSNKNVIWPIKNIDFTGYKGEILGIIGSNGSGKTTLCKLISGILTPEEGQLQVKGEVTALFSLGLGFNKELTGRENVYMSGMILGIKKKKIQQYINDIHKFSGIGEFMDRSVKHYSSGMKARLGFSIVALMEPEILVLDEALNTGDLAFSTKAAEKMKELVKKAKMVIMVTHSIGYAERNCDRLIWLDKGVIKAVGAPNKVAEMYKASVPQKKAVKKNNKIEFKQTEIMKRDNLIVEAKSVGVRYKVKGKMFQALENVSFKIKEGEVVGVIGHNGAGKSTLCKALTNILVPDQGELIVKGRTTALLGFGAGFSQQLTGADNIYLNGMLLGISKKEIDEKYSEIVSFSELEKVIDKPVKQYSSGMKARLGFSIAAVLEPDIFVIDEALSTGDMAFNQKASIRIQEMIDRSKAVIIVTHSMGFVEKICSKAICLGAGKVLFDGSPRDAINFYKDKFSKDIKS</sequence>
<name>A0A927GSQ3_9BACL</name>
<dbReference type="InterPro" id="IPR003593">
    <property type="entry name" value="AAA+_ATPase"/>
</dbReference>
<dbReference type="CDD" id="cd03220">
    <property type="entry name" value="ABC_KpsT_Wzt"/>
    <property type="match status" value="2"/>
</dbReference>
<dbReference type="GO" id="GO:0016020">
    <property type="term" value="C:membrane"/>
    <property type="evidence" value="ECO:0007669"/>
    <property type="project" value="InterPro"/>
</dbReference>
<dbReference type="InterPro" id="IPR015860">
    <property type="entry name" value="ABC_transpr_TagH-like"/>
</dbReference>
<dbReference type="PROSITE" id="PS00211">
    <property type="entry name" value="ABC_TRANSPORTER_1"/>
    <property type="match status" value="2"/>
</dbReference>
<dbReference type="InterPro" id="IPR017871">
    <property type="entry name" value="ABC_transporter-like_CS"/>
</dbReference>
<protein>
    <submittedName>
        <fullName evidence="7">ABC transporter ATP-binding protein</fullName>
    </submittedName>
</protein>
<dbReference type="GO" id="GO:0016887">
    <property type="term" value="F:ATP hydrolysis activity"/>
    <property type="evidence" value="ECO:0007669"/>
    <property type="project" value="InterPro"/>
</dbReference>
<comment type="caution">
    <text evidence="7">The sequence shown here is derived from an EMBL/GenBank/DDBJ whole genome shotgun (WGS) entry which is preliminary data.</text>
</comment>
<feature type="domain" description="ABC transporter" evidence="6">
    <location>
        <begin position="279"/>
        <end position="502"/>
    </location>
</feature>
<evidence type="ECO:0000313" key="8">
    <source>
        <dbReference type="Proteomes" id="UP000621560"/>
    </source>
</evidence>
<dbReference type="SMART" id="SM00382">
    <property type="entry name" value="AAA"/>
    <property type="match status" value="2"/>
</dbReference>
<dbReference type="SUPFAM" id="SSF52540">
    <property type="entry name" value="P-loop containing nucleoside triphosphate hydrolases"/>
    <property type="match status" value="2"/>
</dbReference>
<evidence type="ECO:0000256" key="2">
    <source>
        <dbReference type="ARBA" id="ARBA00022448"/>
    </source>
</evidence>
<dbReference type="PROSITE" id="PS50893">
    <property type="entry name" value="ABC_TRANSPORTER_2"/>
    <property type="match status" value="2"/>
</dbReference>
<feature type="domain" description="ABC transporter" evidence="6">
    <location>
        <begin position="25"/>
        <end position="257"/>
    </location>
</feature>
<reference evidence="7" key="1">
    <citation type="submission" date="2020-09" db="EMBL/GenBank/DDBJ databases">
        <title>A novel bacterium of genus Paenibacillus, isolated from South China Sea.</title>
        <authorList>
            <person name="Huang H."/>
            <person name="Mo K."/>
            <person name="Hu Y."/>
        </authorList>
    </citation>
    <scope>NUCLEOTIDE SEQUENCE</scope>
    <source>
        <strain evidence="7">IB182496</strain>
    </source>
</reference>
<evidence type="ECO:0000256" key="3">
    <source>
        <dbReference type="ARBA" id="ARBA00022741"/>
    </source>
</evidence>
<dbReference type="GO" id="GO:0005524">
    <property type="term" value="F:ATP binding"/>
    <property type="evidence" value="ECO:0007669"/>
    <property type="project" value="UniProtKB-KW"/>
</dbReference>
<dbReference type="InterPro" id="IPR050683">
    <property type="entry name" value="Bact_Polysacc_Export_ATP-bd"/>
</dbReference>
<dbReference type="Pfam" id="PF00005">
    <property type="entry name" value="ABC_tran"/>
    <property type="match status" value="2"/>
</dbReference>
<dbReference type="EMBL" id="JACXIZ010000019">
    <property type="protein sequence ID" value="MBD2845927.1"/>
    <property type="molecule type" value="Genomic_DNA"/>
</dbReference>
<keyword evidence="4 7" id="KW-0067">ATP-binding</keyword>
<evidence type="ECO:0000256" key="5">
    <source>
        <dbReference type="ARBA" id="ARBA00022967"/>
    </source>
</evidence>
<gene>
    <name evidence="7" type="ORF">IDH44_12050</name>
</gene>
<organism evidence="7 8">
    <name type="scientific">Paenibacillus sabuli</name>
    <dbReference type="NCBI Taxonomy" id="2772509"/>
    <lineage>
        <taxon>Bacteria</taxon>
        <taxon>Bacillati</taxon>
        <taxon>Bacillota</taxon>
        <taxon>Bacilli</taxon>
        <taxon>Bacillales</taxon>
        <taxon>Paenibacillaceae</taxon>
        <taxon>Paenibacillus</taxon>
    </lineage>
</organism>
<dbReference type="GO" id="GO:0140359">
    <property type="term" value="F:ABC-type transporter activity"/>
    <property type="evidence" value="ECO:0007669"/>
    <property type="project" value="InterPro"/>
</dbReference>
<dbReference type="Proteomes" id="UP000621560">
    <property type="component" value="Unassembled WGS sequence"/>
</dbReference>
<dbReference type="InterPro" id="IPR003439">
    <property type="entry name" value="ABC_transporter-like_ATP-bd"/>
</dbReference>
<keyword evidence="3" id="KW-0547">Nucleotide-binding</keyword>
<evidence type="ECO:0000256" key="1">
    <source>
        <dbReference type="ARBA" id="ARBA00005417"/>
    </source>
</evidence>
<dbReference type="InterPro" id="IPR027417">
    <property type="entry name" value="P-loop_NTPase"/>
</dbReference>
<evidence type="ECO:0000256" key="4">
    <source>
        <dbReference type="ARBA" id="ARBA00022840"/>
    </source>
</evidence>